<dbReference type="Pfam" id="PF05168">
    <property type="entry name" value="HEPN"/>
    <property type="match status" value="1"/>
</dbReference>
<proteinExistence type="predicted"/>
<feature type="non-terminal residue" evidence="2">
    <location>
        <position position="1"/>
    </location>
</feature>
<dbReference type="SMART" id="SM00748">
    <property type="entry name" value="HEPN"/>
    <property type="match status" value="1"/>
</dbReference>
<sequence length="248" mass="29464">RGQWVEDTYTEGHITYEYISDFDILVLTRLKKTANNHSKQSTVDNLIIQHKAIKTPVSVIYHSVGQVNYRLKEGRYFFSDIKKEGILLYDSAKLKLGRICKPGPKKRKQIAKEDFKEWFASAKEFYAAYNFHLKRRKYKEAAFQLHQATERFYSTTLLVFTGYKGKRHNIEKRGRQVSGYDTAFLKVFPRATKEQDEMFKLLKKAYIDARYKKEYKITKKQLEYLAKRVKLLQRLTKKICKEKIESFV</sequence>
<comment type="caution">
    <text evidence="2">The sequence shown here is derived from an EMBL/GenBank/DDBJ whole genome shotgun (WGS) entry which is preliminary data.</text>
</comment>
<feature type="domain" description="HEPN" evidence="1">
    <location>
        <begin position="119"/>
        <end position="239"/>
    </location>
</feature>
<dbReference type="PROSITE" id="PS50910">
    <property type="entry name" value="HEPN"/>
    <property type="match status" value="1"/>
</dbReference>
<dbReference type="EMBL" id="BARS01020722">
    <property type="protein sequence ID" value="GAG10643.1"/>
    <property type="molecule type" value="Genomic_DNA"/>
</dbReference>
<dbReference type="Gene3D" id="1.20.120.330">
    <property type="entry name" value="Nucleotidyltransferases domain 2"/>
    <property type="match status" value="1"/>
</dbReference>
<gene>
    <name evidence="2" type="ORF">S01H1_33381</name>
</gene>
<dbReference type="AlphaFoldDB" id="X0VDU5"/>
<protein>
    <recommendedName>
        <fullName evidence="1">HEPN domain-containing protein</fullName>
    </recommendedName>
</protein>
<evidence type="ECO:0000259" key="1">
    <source>
        <dbReference type="PROSITE" id="PS50910"/>
    </source>
</evidence>
<organism evidence="2">
    <name type="scientific">marine sediment metagenome</name>
    <dbReference type="NCBI Taxonomy" id="412755"/>
    <lineage>
        <taxon>unclassified sequences</taxon>
        <taxon>metagenomes</taxon>
        <taxon>ecological metagenomes</taxon>
    </lineage>
</organism>
<evidence type="ECO:0000313" key="2">
    <source>
        <dbReference type="EMBL" id="GAG10643.1"/>
    </source>
</evidence>
<accession>X0VDU5</accession>
<reference evidence="2" key="1">
    <citation type="journal article" date="2014" name="Front. Microbiol.">
        <title>High frequency of phylogenetically diverse reductive dehalogenase-homologous genes in deep subseafloor sedimentary metagenomes.</title>
        <authorList>
            <person name="Kawai M."/>
            <person name="Futagami T."/>
            <person name="Toyoda A."/>
            <person name="Takaki Y."/>
            <person name="Nishi S."/>
            <person name="Hori S."/>
            <person name="Arai W."/>
            <person name="Tsubouchi T."/>
            <person name="Morono Y."/>
            <person name="Uchiyama I."/>
            <person name="Ito T."/>
            <person name="Fujiyama A."/>
            <person name="Inagaki F."/>
            <person name="Takami H."/>
        </authorList>
    </citation>
    <scope>NUCLEOTIDE SEQUENCE</scope>
    <source>
        <strain evidence="2">Expedition CK06-06</strain>
    </source>
</reference>
<name>X0VDU5_9ZZZZ</name>
<dbReference type="SUPFAM" id="SSF81593">
    <property type="entry name" value="Nucleotidyltransferase substrate binding subunit/domain"/>
    <property type="match status" value="1"/>
</dbReference>
<dbReference type="InterPro" id="IPR007842">
    <property type="entry name" value="HEPN_dom"/>
</dbReference>